<dbReference type="HOGENOM" id="CLU_037263_0_1_5"/>
<dbReference type="OrthoDB" id="9769158at2"/>
<name>A0A068SS72_NEOGA</name>
<proteinExistence type="predicted"/>
<dbReference type="EMBL" id="HG938353">
    <property type="protein sequence ID" value="CDN48719.1"/>
    <property type="molecule type" value="Genomic_DNA"/>
</dbReference>
<dbReference type="InterPro" id="IPR036249">
    <property type="entry name" value="Thioredoxin-like_sf"/>
</dbReference>
<dbReference type="PATRIC" id="fig|1028800.3.peg.2581"/>
<evidence type="ECO:0000313" key="5">
    <source>
        <dbReference type="EMBL" id="CDN48719.1"/>
    </source>
</evidence>
<dbReference type="InterPro" id="IPR036282">
    <property type="entry name" value="Glutathione-S-Trfase_C_sf"/>
</dbReference>
<feature type="active site" description="Nucleophile" evidence="1">
    <location>
        <position position="63"/>
    </location>
</feature>
<dbReference type="FunFam" id="3.40.30.10:FF:000058">
    <property type="entry name" value="Glutathione S-transferase, omega"/>
    <property type="match status" value="1"/>
</dbReference>
<feature type="site" description="Lowers pKa of active site Cys" evidence="3">
    <location>
        <position position="252"/>
    </location>
</feature>
<dbReference type="CDD" id="cd03190">
    <property type="entry name" value="GST_C_Omega_like"/>
    <property type="match status" value="1"/>
</dbReference>
<dbReference type="PROSITE" id="PS50405">
    <property type="entry name" value="GST_CTER"/>
    <property type="match status" value="1"/>
</dbReference>
<gene>
    <name evidence="5" type="ORF">RG540_CH25530</name>
</gene>
<feature type="binding site" evidence="2">
    <location>
        <begin position="147"/>
        <end position="148"/>
    </location>
    <ligand>
        <name>glutathione</name>
        <dbReference type="ChEBI" id="CHEBI:57925"/>
    </ligand>
</feature>
<dbReference type="RefSeq" id="WP_038588385.1">
    <property type="nucleotide sequence ID" value="NZ_HG938353.1"/>
</dbReference>
<dbReference type="InterPro" id="IPR004045">
    <property type="entry name" value="Glutathione_S-Trfase_N"/>
</dbReference>
<dbReference type="InterPro" id="IPR040079">
    <property type="entry name" value="Glutathione_S-Trfase"/>
</dbReference>
<evidence type="ECO:0000259" key="4">
    <source>
        <dbReference type="PROSITE" id="PS50405"/>
    </source>
</evidence>
<dbReference type="SFLD" id="SFLDG01148">
    <property type="entry name" value="Xi_(cytGST)"/>
    <property type="match status" value="1"/>
</dbReference>
<feature type="active site" description="Proton donor/acceptor" evidence="1">
    <location>
        <position position="194"/>
    </location>
</feature>
<dbReference type="SFLD" id="SFLDG01206">
    <property type="entry name" value="Xi.1"/>
    <property type="match status" value="1"/>
</dbReference>
<dbReference type="Gene3D" id="1.20.1050.10">
    <property type="match status" value="1"/>
</dbReference>
<evidence type="ECO:0000313" key="6">
    <source>
        <dbReference type="Proteomes" id="UP000028181"/>
    </source>
</evidence>
<dbReference type="GO" id="GO:0004364">
    <property type="term" value="F:glutathione transferase activity"/>
    <property type="evidence" value="ECO:0007669"/>
    <property type="project" value="InterPro"/>
</dbReference>
<dbReference type="PANTHER" id="PTHR32419:SF6">
    <property type="entry name" value="GLUTATHIONE S-TRANSFERASE OMEGA-LIKE 1-RELATED"/>
    <property type="match status" value="1"/>
</dbReference>
<keyword evidence="6" id="KW-1185">Reference proteome</keyword>
<dbReference type="Pfam" id="PF13409">
    <property type="entry name" value="GST_N_2"/>
    <property type="match status" value="1"/>
</dbReference>
<keyword evidence="5" id="KW-0808">Transferase</keyword>
<feature type="domain" description="GST C-terminal" evidence="4">
    <location>
        <begin position="171"/>
        <end position="298"/>
    </location>
</feature>
<evidence type="ECO:0000256" key="2">
    <source>
        <dbReference type="PIRSR" id="PIRSR015753-2"/>
    </source>
</evidence>
<dbReference type="InterPro" id="IPR047047">
    <property type="entry name" value="GST_Omega-like_C"/>
</dbReference>
<dbReference type="InterPro" id="IPR016639">
    <property type="entry name" value="GST_Omega/GSH"/>
</dbReference>
<protein>
    <submittedName>
        <fullName evidence="5">Putative enzyme with S-transferase domain</fullName>
    </submittedName>
</protein>
<feature type="binding site" evidence="2">
    <location>
        <position position="96"/>
    </location>
    <ligand>
        <name>glutathione</name>
        <dbReference type="ChEBI" id="CHEBI:57925"/>
    </ligand>
</feature>
<dbReference type="AlphaFoldDB" id="A0A068SS72"/>
<evidence type="ECO:0000256" key="1">
    <source>
        <dbReference type="PIRSR" id="PIRSR015753-1"/>
    </source>
</evidence>
<dbReference type="Pfam" id="PF13410">
    <property type="entry name" value="GST_C_2"/>
    <property type="match status" value="1"/>
</dbReference>
<dbReference type="KEGG" id="ngg:RG540_CH25530"/>
<dbReference type="GO" id="GO:0005737">
    <property type="term" value="C:cytoplasm"/>
    <property type="evidence" value="ECO:0007669"/>
    <property type="project" value="TreeGrafter"/>
</dbReference>
<dbReference type="PANTHER" id="PTHR32419">
    <property type="entry name" value="GLUTATHIONYL-HYDROQUINONE REDUCTASE"/>
    <property type="match status" value="1"/>
</dbReference>
<dbReference type="Gene3D" id="3.40.30.10">
    <property type="entry name" value="Glutaredoxin"/>
    <property type="match status" value="1"/>
</dbReference>
<feature type="site" description="Lowers pKa of active site Cys" evidence="3">
    <location>
        <position position="295"/>
    </location>
</feature>
<dbReference type="InterPro" id="IPR010987">
    <property type="entry name" value="Glutathione-S-Trfase_C-like"/>
</dbReference>
<dbReference type="GeneID" id="24255615"/>
<dbReference type="Proteomes" id="UP000028181">
    <property type="component" value="Chromosome I"/>
</dbReference>
<dbReference type="SUPFAM" id="SSF47616">
    <property type="entry name" value="GST C-terminal domain-like"/>
    <property type="match status" value="1"/>
</dbReference>
<accession>A0A068SS72</accession>
<organism evidence="5 6">
    <name type="scientific">Neorhizobium galegae bv. orientalis str. HAMBI 540</name>
    <dbReference type="NCBI Taxonomy" id="1028800"/>
    <lineage>
        <taxon>Bacteria</taxon>
        <taxon>Pseudomonadati</taxon>
        <taxon>Pseudomonadota</taxon>
        <taxon>Alphaproteobacteria</taxon>
        <taxon>Hyphomicrobiales</taxon>
        <taxon>Rhizobiaceae</taxon>
        <taxon>Rhizobium/Agrobacterium group</taxon>
        <taxon>Neorhizobium</taxon>
    </lineage>
</organism>
<dbReference type="PIRSF" id="PIRSF015753">
    <property type="entry name" value="GST"/>
    <property type="match status" value="1"/>
</dbReference>
<dbReference type="eggNOG" id="COG0435">
    <property type="taxonomic scope" value="Bacteria"/>
</dbReference>
<sequence length="329" mass="37423">MGRLVEGKWQDVWYDTKENKGHFKRAESQFRNWVTADASAGLTGKQGFKAEAGRYHLYVSYACPWAHRTLIFRKLKKLEDLISVSVVDYLMLENGWEFKKRDSATGDDLFGSDYLYQVYLKADPNYSGRVTVPVLWDKLENTIVSNESSEIIRMFNGAFDGLTGSTADFYPQALRGEIDELNAVVYDTVNNGVYKAGFATAQDAYEGAVARLFETLDMLERRLSGSRYLFGDTTTEADWRLFTTLLRFDPVYVGHFKCNIRRIADYPNLSGYLADLYQQPGIAETCNLFHIKHHYYESHKTINPTGIVPVGPVVDLDAPHGREKVKRAA</sequence>
<evidence type="ECO:0000256" key="3">
    <source>
        <dbReference type="PIRSR" id="PIRSR015753-3"/>
    </source>
</evidence>
<feature type="binding site" evidence="2">
    <location>
        <begin position="129"/>
        <end position="132"/>
    </location>
    <ligand>
        <name>glutathione</name>
        <dbReference type="ChEBI" id="CHEBI:57925"/>
    </ligand>
</feature>
<reference evidence="6" key="1">
    <citation type="journal article" date="2014" name="BMC Genomics">
        <title>Genome sequencing of two Neorhizobium galegae strains reveals a noeT gene responsible for the unusual acetylation of the nodulation factors.</title>
        <authorList>
            <person name="Osterman J."/>
            <person name="Marsh J."/>
            <person name="Laine P.K."/>
            <person name="Zeng Z."/>
            <person name="Alatalo E."/>
            <person name="Sullivan J.T."/>
            <person name="Young J.P."/>
            <person name="Thomas-Oates J."/>
            <person name="Paulin L."/>
            <person name="Lindstrom K."/>
        </authorList>
    </citation>
    <scope>NUCLEOTIDE SEQUENCE [LARGE SCALE GENOMIC DNA]</scope>
    <source>
        <strain evidence="6">HAMBI 540</strain>
    </source>
</reference>
<dbReference type="SFLD" id="SFLDS00019">
    <property type="entry name" value="Glutathione_Transferase_(cytos"/>
    <property type="match status" value="1"/>
</dbReference>
<dbReference type="SUPFAM" id="SSF52833">
    <property type="entry name" value="Thioredoxin-like"/>
    <property type="match status" value="1"/>
</dbReference>